<evidence type="ECO:0000256" key="1">
    <source>
        <dbReference type="SAM" id="MobiDB-lite"/>
    </source>
</evidence>
<dbReference type="InterPro" id="IPR055575">
    <property type="entry name" value="DUF7151"/>
</dbReference>
<dbReference type="Pfam" id="PF22494">
    <property type="entry name" value="choice_anch_I"/>
    <property type="match status" value="1"/>
</dbReference>
<feature type="compositionally biased region" description="Low complexity" evidence="1">
    <location>
        <begin position="120"/>
        <end position="141"/>
    </location>
</feature>
<dbReference type="InterPro" id="IPR055188">
    <property type="entry name" value="Choice_anch_I"/>
</dbReference>
<feature type="region of interest" description="Disordered" evidence="1">
    <location>
        <begin position="80"/>
        <end position="146"/>
    </location>
</feature>
<dbReference type="Gene3D" id="2.130.10.10">
    <property type="entry name" value="YVTN repeat-like/Quinoprotein amine dehydrogenase"/>
    <property type="match status" value="1"/>
</dbReference>
<dbReference type="EMBL" id="KP211821">
    <property type="protein sequence ID" value="ANV79335.1"/>
    <property type="molecule type" value="Genomic_DNA"/>
</dbReference>
<feature type="domain" description="DUF7151" evidence="3">
    <location>
        <begin position="43"/>
        <end position="78"/>
    </location>
</feature>
<dbReference type="InterPro" id="IPR052956">
    <property type="entry name" value="Mesenchyme-surface_protein"/>
</dbReference>
<dbReference type="PANTHER" id="PTHR46928">
    <property type="entry name" value="MESENCHYME-SPECIFIC CELL SURFACE GLYCOPROTEIN"/>
    <property type="match status" value="1"/>
</dbReference>
<dbReference type="Pfam" id="PF01391">
    <property type="entry name" value="Collagen"/>
    <property type="match status" value="1"/>
</dbReference>
<evidence type="ECO:0000313" key="4">
    <source>
        <dbReference type="EMBL" id="ANV79335.1"/>
    </source>
</evidence>
<name>A0A1B1TAP7_9ARCH</name>
<organism evidence="4">
    <name type="scientific">uncultured Poseidoniia archaeon</name>
    <dbReference type="NCBI Taxonomy" id="1697135"/>
    <lineage>
        <taxon>Archaea</taxon>
        <taxon>Methanobacteriati</taxon>
        <taxon>Thermoplasmatota</taxon>
        <taxon>Candidatus Poseidoniia</taxon>
        <taxon>environmental samples</taxon>
    </lineage>
</organism>
<reference evidence="4" key="1">
    <citation type="submission" date="2014-11" db="EMBL/GenBank/DDBJ databases">
        <authorList>
            <person name="Zhu J."/>
            <person name="Qi W."/>
            <person name="Song R."/>
        </authorList>
    </citation>
    <scope>NUCLEOTIDE SEQUENCE</scope>
</reference>
<dbReference type="InterPro" id="IPR015943">
    <property type="entry name" value="WD40/YVTN_repeat-like_dom_sf"/>
</dbReference>
<accession>A0A1B1TAP7</accession>
<feature type="domain" description="Choice-of-anchor I" evidence="2">
    <location>
        <begin position="201"/>
        <end position="657"/>
    </location>
</feature>
<protein>
    <submittedName>
        <fullName evidence="4">Alkaline phosphatase</fullName>
    </submittedName>
</protein>
<dbReference type="Pfam" id="PF23657">
    <property type="entry name" value="DUF7151"/>
    <property type="match status" value="1"/>
</dbReference>
<dbReference type="AlphaFoldDB" id="A0A1B1TAP7"/>
<dbReference type="PANTHER" id="PTHR46928:SF1">
    <property type="entry name" value="MESENCHYME-SPECIFIC CELL SURFACE GLYCOPROTEIN"/>
    <property type="match status" value="1"/>
</dbReference>
<reference evidence="4" key="2">
    <citation type="journal article" date="2015" name="ISME J.">
        <title>A new class of marine Euryarchaeota group II from the Mediterranean deep chlorophyll maximum.</title>
        <authorList>
            <person name="Martin-Cuadrado A.B."/>
            <person name="Garcia-Heredia I."/>
            <person name="Molto A.G."/>
            <person name="Lopez-Ubeda R."/>
            <person name="Kimes N."/>
            <person name="Lopez-Garcia P."/>
            <person name="Moreira D."/>
            <person name="Rodriguez-Valera F."/>
        </authorList>
    </citation>
    <scope>NUCLEOTIDE SEQUENCE</scope>
</reference>
<evidence type="ECO:0000259" key="3">
    <source>
        <dbReference type="Pfam" id="PF23657"/>
    </source>
</evidence>
<dbReference type="InterPro" id="IPR008160">
    <property type="entry name" value="Collagen"/>
</dbReference>
<dbReference type="InterPro" id="IPR011044">
    <property type="entry name" value="Quino_amine_DH_bsu"/>
</dbReference>
<dbReference type="SUPFAM" id="SSF50969">
    <property type="entry name" value="YVTN repeat-like/Quinoprotein amine dehydrogenase"/>
    <property type="match status" value="2"/>
</dbReference>
<proteinExistence type="predicted"/>
<dbReference type="PROSITE" id="PS51257">
    <property type="entry name" value="PROKAR_LIPOPROTEIN"/>
    <property type="match status" value="1"/>
</dbReference>
<sequence length="662" mass="69112">MNNKKLMSTALMLIMMTSVLAGCTGGNANDDVETSLVDLQPASTNDCPDGGILVHIGIDTNENGNLDTAERVETHAVCNGADGERGIRGLTGASGEDGTNGANGDSGLPGEKGEKGEPGETGSTGPVGATGDPGADGTPGADGEDLTHCLAGDGASIDYAIIEYCDDTTTILEDRGSYTWSLVGSFHSAPIGCDMGDDECEGYAEVPAYDVSSQRAFVVNAVDSSVDIIDMSTPSLPTLHHRLVISNGEPNSVAVSSNGLVGVAVAVEPKQNNGLAMFFDTDGTLVGSVTAGALPDMITFTNDGTKALVANEGEPNDDYDIDPVGSVTVIDVSDTASLTTTQVGFTAFNSQMATLEANGVRIFGPGATVAQDLEPEYIAVSGDDSTATIVMQENNAVATLDLSTNVITGIHALGFKDYSTLSLDLSDKDGGVNFQSWDNVKGMYQPDAMTSFVASDGITYYVSANEGDARDYDGYSEEERADDLNLDSTAFPNGVSDADLGRLKTTTADDCGDTDGDGDIDFICSYGARSFSIWKYDSNGDFIQVWDSGDDIEHLMAVNNQWLNSYTGSRNDDKGSEPEGVITGEFAGRTLAFVALERSGGVMIYDITDPATPFFVQYIYMHDHVSPEAMAFVSGADSPNGAPMLIVANEVSGTVAVLQPLI</sequence>
<evidence type="ECO:0000259" key="2">
    <source>
        <dbReference type="Pfam" id="PF22494"/>
    </source>
</evidence>
<dbReference type="NCBIfam" id="NF038117">
    <property type="entry name" value="choice_anch_I"/>
    <property type="match status" value="1"/>
</dbReference>